<dbReference type="EMBL" id="JASBWR010000024">
    <property type="protein sequence ID" value="KAJ9107808.1"/>
    <property type="molecule type" value="Genomic_DNA"/>
</dbReference>
<evidence type="ECO:0000313" key="2">
    <source>
        <dbReference type="Proteomes" id="UP001241377"/>
    </source>
</evidence>
<gene>
    <name evidence="1" type="ORF">QFC19_002714</name>
</gene>
<dbReference type="Proteomes" id="UP001241377">
    <property type="component" value="Unassembled WGS sequence"/>
</dbReference>
<name>A0ACC2W8R0_9TREE</name>
<comment type="caution">
    <text evidence="1">The sequence shown here is derived from an EMBL/GenBank/DDBJ whole genome shotgun (WGS) entry which is preliminary data.</text>
</comment>
<reference evidence="1" key="1">
    <citation type="submission" date="2023-04" db="EMBL/GenBank/DDBJ databases">
        <title>Draft Genome sequencing of Naganishia species isolated from polar environments using Oxford Nanopore Technology.</title>
        <authorList>
            <person name="Leo P."/>
            <person name="Venkateswaran K."/>
        </authorList>
    </citation>
    <scope>NUCLEOTIDE SEQUENCE</scope>
    <source>
        <strain evidence="1">MNA-CCFEE 5261</strain>
    </source>
</reference>
<protein>
    <submittedName>
        <fullName evidence="1">Uncharacterized protein</fullName>
    </submittedName>
</protein>
<keyword evidence="2" id="KW-1185">Reference proteome</keyword>
<proteinExistence type="predicted"/>
<sequence length="474" mass="52214">MWRSSSAPKPKPLKLAQPVYTTYSPTILQPTPLQTASSSTSDPLIGPLPLSVFARILNYLPVPDIPNVARTCRILARVVRSDERVWNARCVILGLMDFGANIRKDGAETIFQHRRKQSTSITRNGQPPITAPPINLNDDDFGDFASQPLSVMNDRVATGGTSTADDQFEDVFGDFTASAVPPELGTVQAQKTRQSQQHNSVSLLDLDFEDGNDVPLPSTLTTSKKTPQKSSLQKRTNGFFAVNPAVLNSPSTSRASLTGKDGSCRSYEVYKEQHMRLMPYVKVLRSCSTANSSTITSTISASQALSLLFPPTQNGPAPLDAQALVLVDLLSFLSTAIEPTRDWGWLRRVLGGVCDRFESVCLNAFDRAESMTVLPHAPQSTKGPNPAIPALRLVSEASWIVYRTTRETAPREKRYRSHARETLLASSSKLRSSDATVVQDFIEDQSEWELGRAWVEKREVFYEGGKWDATKNIV</sequence>
<accession>A0ACC2W8R0</accession>
<organism evidence="1 2">
    <name type="scientific">Naganishia cerealis</name>
    <dbReference type="NCBI Taxonomy" id="610337"/>
    <lineage>
        <taxon>Eukaryota</taxon>
        <taxon>Fungi</taxon>
        <taxon>Dikarya</taxon>
        <taxon>Basidiomycota</taxon>
        <taxon>Agaricomycotina</taxon>
        <taxon>Tremellomycetes</taxon>
        <taxon>Filobasidiales</taxon>
        <taxon>Filobasidiaceae</taxon>
        <taxon>Naganishia</taxon>
    </lineage>
</organism>
<evidence type="ECO:0000313" key="1">
    <source>
        <dbReference type="EMBL" id="KAJ9107808.1"/>
    </source>
</evidence>